<keyword evidence="3 7" id="KW-0597">Phosphoprotein</keyword>
<keyword evidence="6" id="KW-0902">Two-component regulatory system</keyword>
<dbReference type="InterPro" id="IPR001789">
    <property type="entry name" value="Sig_transdc_resp-reg_receiver"/>
</dbReference>
<dbReference type="Proteomes" id="UP001168528">
    <property type="component" value="Unassembled WGS sequence"/>
</dbReference>
<dbReference type="GO" id="GO:0005524">
    <property type="term" value="F:ATP binding"/>
    <property type="evidence" value="ECO:0007669"/>
    <property type="project" value="UniProtKB-KW"/>
</dbReference>
<dbReference type="InterPro" id="IPR004358">
    <property type="entry name" value="Sig_transdc_His_kin-like_C"/>
</dbReference>
<name>A0ABT8R727_9BACT</name>
<dbReference type="InterPro" id="IPR003661">
    <property type="entry name" value="HisK_dim/P_dom"/>
</dbReference>
<feature type="domain" description="Response regulatory" evidence="9">
    <location>
        <begin position="433"/>
        <end position="550"/>
    </location>
</feature>
<evidence type="ECO:0000313" key="10">
    <source>
        <dbReference type="EMBL" id="MDO1447906.1"/>
    </source>
</evidence>
<evidence type="ECO:0000256" key="4">
    <source>
        <dbReference type="ARBA" id="ARBA00022679"/>
    </source>
</evidence>
<dbReference type="PROSITE" id="PS50109">
    <property type="entry name" value="HIS_KIN"/>
    <property type="match status" value="1"/>
</dbReference>
<feature type="domain" description="Histidine kinase" evidence="8">
    <location>
        <begin position="192"/>
        <end position="413"/>
    </location>
</feature>
<keyword evidence="5" id="KW-0418">Kinase</keyword>
<evidence type="ECO:0000256" key="7">
    <source>
        <dbReference type="PROSITE-ProRule" id="PRU00169"/>
    </source>
</evidence>
<evidence type="ECO:0000313" key="11">
    <source>
        <dbReference type="Proteomes" id="UP001168528"/>
    </source>
</evidence>
<feature type="modified residue" description="4-aspartylphosphate" evidence="7">
    <location>
        <position position="482"/>
    </location>
</feature>
<dbReference type="InterPro" id="IPR011006">
    <property type="entry name" value="CheY-like_superfamily"/>
</dbReference>
<protein>
    <recommendedName>
        <fullName evidence="2">histidine kinase</fullName>
        <ecNumber evidence="2">2.7.13.3</ecNumber>
    </recommendedName>
</protein>
<dbReference type="InterPro" id="IPR005467">
    <property type="entry name" value="His_kinase_dom"/>
</dbReference>
<dbReference type="SUPFAM" id="SSF47384">
    <property type="entry name" value="Homodimeric domain of signal transducing histidine kinase"/>
    <property type="match status" value="1"/>
</dbReference>
<dbReference type="InterPro" id="IPR036890">
    <property type="entry name" value="HATPase_C_sf"/>
</dbReference>
<dbReference type="CDD" id="cd17546">
    <property type="entry name" value="REC_hyHK_CKI1_RcsC-like"/>
    <property type="match status" value="1"/>
</dbReference>
<dbReference type="Pfam" id="PF00512">
    <property type="entry name" value="HisKA"/>
    <property type="match status" value="1"/>
</dbReference>
<dbReference type="SMART" id="SM00388">
    <property type="entry name" value="HisKA"/>
    <property type="match status" value="1"/>
</dbReference>
<gene>
    <name evidence="10" type="ORF">Q0590_16665</name>
</gene>
<dbReference type="RefSeq" id="WP_302038711.1">
    <property type="nucleotide sequence ID" value="NZ_JAUKPO010000009.1"/>
</dbReference>
<dbReference type="Gene3D" id="3.30.450.40">
    <property type="match status" value="1"/>
</dbReference>
<sequence length="553" mass="61721">MNNDIKNELPIPENEQERLEALNIYSILDTLPEEEYDAITKLASYICQVPIALISLIDRNRQWFKSRVGMEVPESPRSISFCQYAIMGSDILEIPDLQQDKRFATNPSVTTYPHIRFYAGAPLITPDGYALGTLCILDTKPHTLHAEQRNALQTLAKSVVTQLVLREQKKKLEEEKEKALQSARVKEQFLANMSHEIRTPLNGIMGLTNLLLASQLSGEQHTFLTYIKSSADNLLGIVNDILDYSKIESGSMALQAVPFSLQQLFKRVIELFSAKADQKGLQLIASYADEIPDTLIGDPVRLQQVLSNIIDNAVKFTESGKITVSVDKHSQDEQQITLLFTVQDTGIGIAEDKVKDIFESFTQADNKNNRRYGGTGLGLAIAKRLVEAQGGKIWLSSQPGKGTNCQLLLSFPMGTHSEHRATSQSQQTEKIIRVLVAEDNEVNQLIIGKVLRDGKFRLTFATNGGQVLEQLSQQAFDIILMDIQMPGMDGFEAIKRIRNSTEAYHSIPIVALTAHVQKEEIQEYIVAGANDCLPKPFQPDVLISRIEQLTSQQ</sequence>
<dbReference type="Gene3D" id="1.10.287.130">
    <property type="match status" value="1"/>
</dbReference>
<comment type="catalytic activity">
    <reaction evidence="1">
        <text>ATP + protein L-histidine = ADP + protein N-phospho-L-histidine.</text>
        <dbReference type="EC" id="2.7.13.3"/>
    </reaction>
</comment>
<dbReference type="PANTHER" id="PTHR45339">
    <property type="entry name" value="HYBRID SIGNAL TRANSDUCTION HISTIDINE KINASE J"/>
    <property type="match status" value="1"/>
</dbReference>
<dbReference type="InterPro" id="IPR036097">
    <property type="entry name" value="HisK_dim/P_sf"/>
</dbReference>
<evidence type="ECO:0000259" key="8">
    <source>
        <dbReference type="PROSITE" id="PS50109"/>
    </source>
</evidence>
<evidence type="ECO:0000256" key="1">
    <source>
        <dbReference type="ARBA" id="ARBA00000085"/>
    </source>
</evidence>
<keyword evidence="10" id="KW-0067">ATP-binding</keyword>
<dbReference type="CDD" id="cd00082">
    <property type="entry name" value="HisKA"/>
    <property type="match status" value="1"/>
</dbReference>
<evidence type="ECO:0000256" key="6">
    <source>
        <dbReference type="ARBA" id="ARBA00023012"/>
    </source>
</evidence>
<evidence type="ECO:0000256" key="2">
    <source>
        <dbReference type="ARBA" id="ARBA00012438"/>
    </source>
</evidence>
<organism evidence="10 11">
    <name type="scientific">Rhodocytophaga aerolata</name>
    <dbReference type="NCBI Taxonomy" id="455078"/>
    <lineage>
        <taxon>Bacteria</taxon>
        <taxon>Pseudomonadati</taxon>
        <taxon>Bacteroidota</taxon>
        <taxon>Cytophagia</taxon>
        <taxon>Cytophagales</taxon>
        <taxon>Rhodocytophagaceae</taxon>
        <taxon>Rhodocytophaga</taxon>
    </lineage>
</organism>
<reference evidence="10" key="1">
    <citation type="submission" date="2023-07" db="EMBL/GenBank/DDBJ databases">
        <title>The genome sequence of Rhodocytophaga aerolata KACC 12507.</title>
        <authorList>
            <person name="Zhang X."/>
        </authorList>
    </citation>
    <scope>NUCLEOTIDE SEQUENCE</scope>
    <source>
        <strain evidence="10">KACC 12507</strain>
    </source>
</reference>
<dbReference type="Gene3D" id="3.40.50.2300">
    <property type="match status" value="1"/>
</dbReference>
<dbReference type="Pfam" id="PF02518">
    <property type="entry name" value="HATPase_c"/>
    <property type="match status" value="1"/>
</dbReference>
<dbReference type="SMART" id="SM00065">
    <property type="entry name" value="GAF"/>
    <property type="match status" value="1"/>
</dbReference>
<dbReference type="SUPFAM" id="SSF55781">
    <property type="entry name" value="GAF domain-like"/>
    <property type="match status" value="1"/>
</dbReference>
<dbReference type="EMBL" id="JAUKPO010000009">
    <property type="protein sequence ID" value="MDO1447906.1"/>
    <property type="molecule type" value="Genomic_DNA"/>
</dbReference>
<keyword evidence="4" id="KW-0808">Transferase</keyword>
<dbReference type="Pfam" id="PF00072">
    <property type="entry name" value="Response_reg"/>
    <property type="match status" value="1"/>
</dbReference>
<dbReference type="CDD" id="cd16922">
    <property type="entry name" value="HATPase_EvgS-ArcB-TorS-like"/>
    <property type="match status" value="1"/>
</dbReference>
<evidence type="ECO:0000256" key="3">
    <source>
        <dbReference type="ARBA" id="ARBA00022553"/>
    </source>
</evidence>
<dbReference type="Pfam" id="PF01590">
    <property type="entry name" value="GAF"/>
    <property type="match status" value="1"/>
</dbReference>
<dbReference type="PROSITE" id="PS50110">
    <property type="entry name" value="RESPONSE_REGULATORY"/>
    <property type="match status" value="1"/>
</dbReference>
<evidence type="ECO:0000256" key="5">
    <source>
        <dbReference type="ARBA" id="ARBA00022777"/>
    </source>
</evidence>
<accession>A0ABT8R727</accession>
<dbReference type="EC" id="2.7.13.3" evidence="2"/>
<dbReference type="SMART" id="SM00387">
    <property type="entry name" value="HATPase_c"/>
    <property type="match status" value="1"/>
</dbReference>
<dbReference type="SUPFAM" id="SSF55874">
    <property type="entry name" value="ATPase domain of HSP90 chaperone/DNA topoisomerase II/histidine kinase"/>
    <property type="match status" value="1"/>
</dbReference>
<keyword evidence="10" id="KW-0547">Nucleotide-binding</keyword>
<dbReference type="SUPFAM" id="SSF52172">
    <property type="entry name" value="CheY-like"/>
    <property type="match status" value="1"/>
</dbReference>
<dbReference type="SMART" id="SM00448">
    <property type="entry name" value="REC"/>
    <property type="match status" value="1"/>
</dbReference>
<dbReference type="PRINTS" id="PR00344">
    <property type="entry name" value="BCTRLSENSOR"/>
</dbReference>
<evidence type="ECO:0000259" key="9">
    <source>
        <dbReference type="PROSITE" id="PS50110"/>
    </source>
</evidence>
<dbReference type="InterPro" id="IPR003594">
    <property type="entry name" value="HATPase_dom"/>
</dbReference>
<dbReference type="InterPro" id="IPR003018">
    <property type="entry name" value="GAF"/>
</dbReference>
<comment type="caution">
    <text evidence="10">The sequence shown here is derived from an EMBL/GenBank/DDBJ whole genome shotgun (WGS) entry which is preliminary data.</text>
</comment>
<dbReference type="PANTHER" id="PTHR45339:SF1">
    <property type="entry name" value="HYBRID SIGNAL TRANSDUCTION HISTIDINE KINASE J"/>
    <property type="match status" value="1"/>
</dbReference>
<proteinExistence type="predicted"/>
<dbReference type="Gene3D" id="3.30.565.10">
    <property type="entry name" value="Histidine kinase-like ATPase, C-terminal domain"/>
    <property type="match status" value="1"/>
</dbReference>
<keyword evidence="11" id="KW-1185">Reference proteome</keyword>
<dbReference type="InterPro" id="IPR029016">
    <property type="entry name" value="GAF-like_dom_sf"/>
</dbReference>